<accession>A0A803LLU7</accession>
<keyword evidence="2" id="KW-1185">Reference proteome</keyword>
<reference evidence="1" key="2">
    <citation type="submission" date="2021-03" db="UniProtKB">
        <authorList>
            <consortium name="EnsemblPlants"/>
        </authorList>
    </citation>
    <scope>IDENTIFICATION</scope>
</reference>
<organism evidence="1 2">
    <name type="scientific">Chenopodium quinoa</name>
    <name type="common">Quinoa</name>
    <dbReference type="NCBI Taxonomy" id="63459"/>
    <lineage>
        <taxon>Eukaryota</taxon>
        <taxon>Viridiplantae</taxon>
        <taxon>Streptophyta</taxon>
        <taxon>Embryophyta</taxon>
        <taxon>Tracheophyta</taxon>
        <taxon>Spermatophyta</taxon>
        <taxon>Magnoliopsida</taxon>
        <taxon>eudicotyledons</taxon>
        <taxon>Gunneridae</taxon>
        <taxon>Pentapetalae</taxon>
        <taxon>Caryophyllales</taxon>
        <taxon>Chenopodiaceae</taxon>
        <taxon>Chenopodioideae</taxon>
        <taxon>Atripliceae</taxon>
        <taxon>Chenopodium</taxon>
    </lineage>
</organism>
<proteinExistence type="predicted"/>
<dbReference type="EnsemblPlants" id="AUR62015258-RA">
    <property type="protein sequence ID" value="AUR62015258-RA:cds"/>
    <property type="gene ID" value="AUR62015258"/>
</dbReference>
<dbReference type="Proteomes" id="UP000596660">
    <property type="component" value="Unplaced"/>
</dbReference>
<evidence type="ECO:0000313" key="2">
    <source>
        <dbReference type="Proteomes" id="UP000596660"/>
    </source>
</evidence>
<protein>
    <submittedName>
        <fullName evidence="1">Uncharacterized protein</fullName>
    </submittedName>
</protein>
<evidence type="ECO:0000313" key="1">
    <source>
        <dbReference type="EnsemblPlants" id="AUR62015258-RA:cds"/>
    </source>
</evidence>
<sequence>MNGNWCHSTDDIHNAFVEYYQWLLGTEHVCSVKVDPSIIALGKTVSQEHVTALSAPFSKEEIRKAMYGILGIKA</sequence>
<name>A0A803LLU7_CHEQI</name>
<reference evidence="1" key="1">
    <citation type="journal article" date="2017" name="Nature">
        <title>The genome of Chenopodium quinoa.</title>
        <authorList>
            <person name="Jarvis D.E."/>
            <person name="Ho Y.S."/>
            <person name="Lightfoot D.J."/>
            <person name="Schmoeckel S.M."/>
            <person name="Li B."/>
            <person name="Borm T.J.A."/>
            <person name="Ohyanagi H."/>
            <person name="Mineta K."/>
            <person name="Michell C.T."/>
            <person name="Saber N."/>
            <person name="Kharbatia N.M."/>
            <person name="Rupper R.R."/>
            <person name="Sharp A.R."/>
            <person name="Dally N."/>
            <person name="Boughton B.A."/>
            <person name="Woo Y.H."/>
            <person name="Gao G."/>
            <person name="Schijlen E.G.W.M."/>
            <person name="Guo X."/>
            <person name="Momin A.A."/>
            <person name="Negrao S."/>
            <person name="Al-Babili S."/>
            <person name="Gehring C."/>
            <person name="Roessner U."/>
            <person name="Jung C."/>
            <person name="Murphy K."/>
            <person name="Arold S.T."/>
            <person name="Gojobori T."/>
            <person name="van der Linden C.G."/>
            <person name="van Loo E.N."/>
            <person name="Jellen E.N."/>
            <person name="Maughan P.J."/>
            <person name="Tester M."/>
        </authorList>
    </citation>
    <scope>NUCLEOTIDE SEQUENCE [LARGE SCALE GENOMIC DNA]</scope>
    <source>
        <strain evidence="1">cv. PI 614886</strain>
    </source>
</reference>
<dbReference type="Gramene" id="AUR62015258-RA">
    <property type="protein sequence ID" value="AUR62015258-RA:cds"/>
    <property type="gene ID" value="AUR62015258"/>
</dbReference>
<dbReference type="AlphaFoldDB" id="A0A803LLU7"/>